<gene>
    <name evidence="1" type="ORF">Dfulv_16650</name>
</gene>
<accession>A0ABY5W8Y4</accession>
<sequence>MRTLPGNTFLAYTVMHEAHWAPLAWTGLGEPNQINIAATTGGGARWEFIVYEKDGAARLCMYDEAWPAFREIPDFFAALPGLHTLDEVRAVLDSFGAVDQTEREPATR</sequence>
<reference evidence="1" key="1">
    <citation type="submission" date="2021-04" db="EMBL/GenBank/DDBJ databases">
        <authorList>
            <person name="Hartkoorn R.C."/>
            <person name="Beaudoing E."/>
            <person name="Hot D."/>
        </authorList>
    </citation>
    <scope>NUCLEOTIDE SEQUENCE</scope>
    <source>
        <strain evidence="1">NRRL B-16292</strain>
    </source>
</reference>
<evidence type="ECO:0000313" key="2">
    <source>
        <dbReference type="Proteomes" id="UP001059617"/>
    </source>
</evidence>
<proteinExistence type="predicted"/>
<reference evidence="1" key="2">
    <citation type="submission" date="2022-09" db="EMBL/GenBank/DDBJ databases">
        <title>Biosynthetic gene clusters of Dactylosporangioum fulvum.</title>
        <authorList>
            <person name="Caradec T."/>
        </authorList>
    </citation>
    <scope>NUCLEOTIDE SEQUENCE</scope>
    <source>
        <strain evidence="1">NRRL B-16292</strain>
    </source>
</reference>
<protein>
    <submittedName>
        <fullName evidence="1">Uncharacterized protein</fullName>
    </submittedName>
</protein>
<dbReference type="RefSeq" id="WP_259864028.1">
    <property type="nucleotide sequence ID" value="NZ_BAAAST010000073.1"/>
</dbReference>
<keyword evidence="2" id="KW-1185">Reference proteome</keyword>
<dbReference type="Proteomes" id="UP001059617">
    <property type="component" value="Chromosome"/>
</dbReference>
<evidence type="ECO:0000313" key="1">
    <source>
        <dbReference type="EMBL" id="UWP85776.1"/>
    </source>
</evidence>
<name>A0ABY5W8Y4_9ACTN</name>
<organism evidence="1 2">
    <name type="scientific">Dactylosporangium fulvum</name>
    <dbReference type="NCBI Taxonomy" id="53359"/>
    <lineage>
        <taxon>Bacteria</taxon>
        <taxon>Bacillati</taxon>
        <taxon>Actinomycetota</taxon>
        <taxon>Actinomycetes</taxon>
        <taxon>Micromonosporales</taxon>
        <taxon>Micromonosporaceae</taxon>
        <taxon>Dactylosporangium</taxon>
    </lineage>
</organism>
<dbReference type="EMBL" id="CP073720">
    <property type="protein sequence ID" value="UWP85776.1"/>
    <property type="molecule type" value="Genomic_DNA"/>
</dbReference>